<dbReference type="AlphaFoldDB" id="A0A0B0MFE3"/>
<organism evidence="1 2">
    <name type="scientific">Gossypium arboreum</name>
    <name type="common">Tree cotton</name>
    <name type="synonym">Gossypium nanking</name>
    <dbReference type="NCBI Taxonomy" id="29729"/>
    <lineage>
        <taxon>Eukaryota</taxon>
        <taxon>Viridiplantae</taxon>
        <taxon>Streptophyta</taxon>
        <taxon>Embryophyta</taxon>
        <taxon>Tracheophyta</taxon>
        <taxon>Spermatophyta</taxon>
        <taxon>Magnoliopsida</taxon>
        <taxon>eudicotyledons</taxon>
        <taxon>Gunneridae</taxon>
        <taxon>Pentapetalae</taxon>
        <taxon>rosids</taxon>
        <taxon>malvids</taxon>
        <taxon>Malvales</taxon>
        <taxon>Malvaceae</taxon>
        <taxon>Malvoideae</taxon>
        <taxon>Gossypium</taxon>
    </lineage>
</organism>
<dbReference type="EMBL" id="JRRC01030421">
    <property type="protein sequence ID" value="KHF98158.1"/>
    <property type="molecule type" value="Genomic_DNA"/>
</dbReference>
<comment type="caution">
    <text evidence="1">The sequence shown here is derived from an EMBL/GenBank/DDBJ whole genome shotgun (WGS) entry which is preliminary data.</text>
</comment>
<accession>A0A0B0MFE3</accession>
<protein>
    <submittedName>
        <fullName evidence="1">Uncharacterized protein</fullName>
    </submittedName>
</protein>
<keyword evidence="2" id="KW-1185">Reference proteome</keyword>
<dbReference type="Proteomes" id="UP000032142">
    <property type="component" value="Unassembled WGS sequence"/>
</dbReference>
<sequence length="42" mass="4900">MKGTAATLRKACNDWICYYIAFPCSHNRQGIFTIRSNSYLRK</sequence>
<gene>
    <name evidence="1" type="ORF">F383_14174</name>
</gene>
<name>A0A0B0MFE3_GOSAR</name>
<proteinExistence type="predicted"/>
<evidence type="ECO:0000313" key="2">
    <source>
        <dbReference type="Proteomes" id="UP000032142"/>
    </source>
</evidence>
<reference evidence="2" key="1">
    <citation type="submission" date="2014-09" db="EMBL/GenBank/DDBJ databases">
        <authorList>
            <person name="Mudge J."/>
            <person name="Ramaraj T."/>
            <person name="Lindquist I.E."/>
            <person name="Bharti A.K."/>
            <person name="Sundararajan A."/>
            <person name="Cameron C.T."/>
            <person name="Woodward J.E."/>
            <person name="May G.D."/>
            <person name="Brubaker C."/>
            <person name="Broadhvest J."/>
            <person name="Wilkins T.A."/>
        </authorList>
    </citation>
    <scope>NUCLEOTIDE SEQUENCE</scope>
    <source>
        <strain evidence="2">cv. AKA8401</strain>
    </source>
</reference>
<evidence type="ECO:0000313" key="1">
    <source>
        <dbReference type="EMBL" id="KHF98158.1"/>
    </source>
</evidence>